<dbReference type="SUPFAM" id="SSF52540">
    <property type="entry name" value="P-loop containing nucleoside triphosphate hydrolases"/>
    <property type="match status" value="1"/>
</dbReference>
<evidence type="ECO:0000256" key="2">
    <source>
        <dbReference type="ARBA" id="ARBA00012980"/>
    </source>
</evidence>
<evidence type="ECO:0000259" key="13">
    <source>
        <dbReference type="Pfam" id="PF02223"/>
    </source>
</evidence>
<evidence type="ECO:0000256" key="1">
    <source>
        <dbReference type="ARBA" id="ARBA00009776"/>
    </source>
</evidence>
<evidence type="ECO:0000256" key="9">
    <source>
        <dbReference type="ARBA" id="ARBA00029962"/>
    </source>
</evidence>
<dbReference type="RefSeq" id="WP_139455894.1">
    <property type="nucleotide sequence ID" value="NZ_VDCH01000001.1"/>
</dbReference>
<keyword evidence="5 12" id="KW-0545">Nucleotide biosynthesis</keyword>
<evidence type="ECO:0000256" key="12">
    <source>
        <dbReference type="HAMAP-Rule" id="MF_00165"/>
    </source>
</evidence>
<protein>
    <recommendedName>
        <fullName evidence="3 12">Thymidylate kinase</fullName>
        <ecNumber evidence="2 12">2.7.4.9</ecNumber>
    </recommendedName>
    <alternativeName>
        <fullName evidence="9 12">dTMP kinase</fullName>
    </alternativeName>
</protein>
<dbReference type="InterPro" id="IPR039430">
    <property type="entry name" value="Thymidylate_kin-like_dom"/>
</dbReference>
<dbReference type="OrthoDB" id="9774907at2"/>
<dbReference type="GO" id="GO:0005524">
    <property type="term" value="F:ATP binding"/>
    <property type="evidence" value="ECO:0007669"/>
    <property type="project" value="UniProtKB-UniRule"/>
</dbReference>
<evidence type="ECO:0000313" key="15">
    <source>
        <dbReference type="Proteomes" id="UP000308271"/>
    </source>
</evidence>
<dbReference type="CDD" id="cd01672">
    <property type="entry name" value="TMPK"/>
    <property type="match status" value="1"/>
</dbReference>
<name>A0A5C4SA87_CHLTI</name>
<keyword evidence="15" id="KW-1185">Reference proteome</keyword>
<accession>A0A5C4SA87</accession>
<sequence>MLITFEGIDGAGKSTQVTKLKRHLQERGREVLALREPGGTPVAEEIRELLLESRNDITPVGELLLFAASRAELVQHVIRPALESGADVILDRFFDSTTAYQGYGRGLDLAMLAEINRIASCGLVPDMTFYLDLTPEDALMRKFSEKSLPLAFESGELDRMENSGLAFYQRVREGYHRLGGENPERIVMIDALLSPEEIHRKIVASIENFAVSGQTAGT</sequence>
<evidence type="ECO:0000256" key="3">
    <source>
        <dbReference type="ARBA" id="ARBA00017144"/>
    </source>
</evidence>
<feature type="binding site" evidence="12">
    <location>
        <begin position="7"/>
        <end position="14"/>
    </location>
    <ligand>
        <name>ATP</name>
        <dbReference type="ChEBI" id="CHEBI:30616"/>
    </ligand>
</feature>
<dbReference type="Pfam" id="PF02223">
    <property type="entry name" value="Thymidylate_kin"/>
    <property type="match status" value="1"/>
</dbReference>
<evidence type="ECO:0000256" key="5">
    <source>
        <dbReference type="ARBA" id="ARBA00022727"/>
    </source>
</evidence>
<organism evidence="14 15">
    <name type="scientific">Chlorobaculum thiosulfatiphilum</name>
    <name type="common">Chlorobium limicola f.sp. thiosulfatophilum</name>
    <dbReference type="NCBI Taxonomy" id="115852"/>
    <lineage>
        <taxon>Bacteria</taxon>
        <taxon>Pseudomonadati</taxon>
        <taxon>Chlorobiota</taxon>
        <taxon>Chlorobiia</taxon>
        <taxon>Chlorobiales</taxon>
        <taxon>Chlorobiaceae</taxon>
        <taxon>Chlorobaculum</taxon>
    </lineage>
</organism>
<dbReference type="EMBL" id="VDCH01000001">
    <property type="protein sequence ID" value="TNJ40424.1"/>
    <property type="molecule type" value="Genomic_DNA"/>
</dbReference>
<evidence type="ECO:0000256" key="4">
    <source>
        <dbReference type="ARBA" id="ARBA00022679"/>
    </source>
</evidence>
<comment type="caution">
    <text evidence="14">The sequence shown here is derived from an EMBL/GenBank/DDBJ whole genome shotgun (WGS) entry which is preliminary data.</text>
</comment>
<dbReference type="PROSITE" id="PS01331">
    <property type="entry name" value="THYMIDYLATE_KINASE"/>
    <property type="match status" value="1"/>
</dbReference>
<dbReference type="Gene3D" id="3.40.50.300">
    <property type="entry name" value="P-loop containing nucleotide triphosphate hydrolases"/>
    <property type="match status" value="1"/>
</dbReference>
<gene>
    <name evidence="12 14" type="primary">tmk</name>
    <name evidence="14" type="ORF">FGF66_01360</name>
</gene>
<keyword evidence="6 12" id="KW-0547">Nucleotide-binding</keyword>
<comment type="function">
    <text evidence="11 12">Phosphorylation of dTMP to form dTDP in both de novo and salvage pathways of dTTP synthesis.</text>
</comment>
<dbReference type="GO" id="GO:0005829">
    <property type="term" value="C:cytosol"/>
    <property type="evidence" value="ECO:0007669"/>
    <property type="project" value="TreeGrafter"/>
</dbReference>
<evidence type="ECO:0000256" key="10">
    <source>
        <dbReference type="ARBA" id="ARBA00048743"/>
    </source>
</evidence>
<dbReference type="InterPro" id="IPR027417">
    <property type="entry name" value="P-loop_NTPase"/>
</dbReference>
<dbReference type="GO" id="GO:0006233">
    <property type="term" value="P:dTDP biosynthetic process"/>
    <property type="evidence" value="ECO:0007669"/>
    <property type="project" value="InterPro"/>
</dbReference>
<reference evidence="14 15" key="1">
    <citation type="submission" date="2019-05" db="EMBL/GenBank/DDBJ databases">
        <title>Draft Whole-Genome sequence of the green sulfur bacterium Chlorobaculum thiosulfatiphilum DSM 249.</title>
        <authorList>
            <person name="Meyer T.E."/>
            <person name="Kyndt J.A."/>
        </authorList>
    </citation>
    <scope>NUCLEOTIDE SEQUENCE [LARGE SCALE GENOMIC DNA]</scope>
    <source>
        <strain evidence="14 15">DSM 249</strain>
    </source>
</reference>
<dbReference type="PANTHER" id="PTHR10344:SF4">
    <property type="entry name" value="UMP-CMP KINASE 2, MITOCHONDRIAL"/>
    <property type="match status" value="1"/>
</dbReference>
<dbReference type="NCBIfam" id="TIGR00041">
    <property type="entry name" value="DTMP_kinase"/>
    <property type="match status" value="1"/>
</dbReference>
<dbReference type="HAMAP" id="MF_00165">
    <property type="entry name" value="Thymidylate_kinase"/>
    <property type="match status" value="1"/>
</dbReference>
<evidence type="ECO:0000256" key="11">
    <source>
        <dbReference type="ARBA" id="ARBA00057735"/>
    </source>
</evidence>
<dbReference type="GO" id="GO:0006235">
    <property type="term" value="P:dTTP biosynthetic process"/>
    <property type="evidence" value="ECO:0007669"/>
    <property type="project" value="UniProtKB-UniRule"/>
</dbReference>
<keyword evidence="8 12" id="KW-0067">ATP-binding</keyword>
<dbReference type="FunFam" id="3.40.50.300:FF:000225">
    <property type="entry name" value="Thymidylate kinase"/>
    <property type="match status" value="1"/>
</dbReference>
<comment type="similarity">
    <text evidence="1 12">Belongs to the thymidylate kinase family.</text>
</comment>
<dbReference type="GO" id="GO:0004798">
    <property type="term" value="F:dTMP kinase activity"/>
    <property type="evidence" value="ECO:0007669"/>
    <property type="project" value="UniProtKB-UniRule"/>
</dbReference>
<evidence type="ECO:0000256" key="7">
    <source>
        <dbReference type="ARBA" id="ARBA00022777"/>
    </source>
</evidence>
<comment type="catalytic activity">
    <reaction evidence="10 12">
        <text>dTMP + ATP = dTDP + ADP</text>
        <dbReference type="Rhea" id="RHEA:13517"/>
        <dbReference type="ChEBI" id="CHEBI:30616"/>
        <dbReference type="ChEBI" id="CHEBI:58369"/>
        <dbReference type="ChEBI" id="CHEBI:63528"/>
        <dbReference type="ChEBI" id="CHEBI:456216"/>
        <dbReference type="EC" id="2.7.4.9"/>
    </reaction>
</comment>
<evidence type="ECO:0000256" key="8">
    <source>
        <dbReference type="ARBA" id="ARBA00022840"/>
    </source>
</evidence>
<feature type="domain" description="Thymidylate kinase-like" evidence="13">
    <location>
        <begin position="5"/>
        <end position="202"/>
    </location>
</feature>
<keyword evidence="7 12" id="KW-0418">Kinase</keyword>
<dbReference type="PANTHER" id="PTHR10344">
    <property type="entry name" value="THYMIDYLATE KINASE"/>
    <property type="match status" value="1"/>
</dbReference>
<dbReference type="AlphaFoldDB" id="A0A5C4SA87"/>
<dbReference type="Proteomes" id="UP000308271">
    <property type="component" value="Unassembled WGS sequence"/>
</dbReference>
<dbReference type="InterPro" id="IPR018094">
    <property type="entry name" value="Thymidylate_kinase"/>
</dbReference>
<dbReference type="InterPro" id="IPR018095">
    <property type="entry name" value="Thymidylate_kin_CS"/>
</dbReference>
<dbReference type="GO" id="GO:0006227">
    <property type="term" value="P:dUDP biosynthetic process"/>
    <property type="evidence" value="ECO:0007669"/>
    <property type="project" value="TreeGrafter"/>
</dbReference>
<proteinExistence type="inferred from homology"/>
<dbReference type="EC" id="2.7.4.9" evidence="2 12"/>
<keyword evidence="4 12" id="KW-0808">Transferase</keyword>
<evidence type="ECO:0000313" key="14">
    <source>
        <dbReference type="EMBL" id="TNJ40424.1"/>
    </source>
</evidence>
<evidence type="ECO:0000256" key="6">
    <source>
        <dbReference type="ARBA" id="ARBA00022741"/>
    </source>
</evidence>